<sequence length="111" mass="11889">MTCRSWRKAPSAGSTLTVSLPNSVANPEPSTSATHATVTNRSSLLGPRGGTSQPKGIPLRFNFKATINQTGVTLNERFTCMRIKPGPGQVPQRGSPMERGRGRDGRTVILQ</sequence>
<protein>
    <submittedName>
        <fullName evidence="1">Uncharacterized protein</fullName>
    </submittedName>
</protein>
<evidence type="ECO:0000313" key="2">
    <source>
        <dbReference type="Proteomes" id="UP001157502"/>
    </source>
</evidence>
<name>A0ACC2FZH5_DALPE</name>
<comment type="caution">
    <text evidence="1">The sequence shown here is derived from an EMBL/GenBank/DDBJ whole genome shotgun (WGS) entry which is preliminary data.</text>
</comment>
<organism evidence="1 2">
    <name type="scientific">Dallia pectoralis</name>
    <name type="common">Alaska blackfish</name>
    <dbReference type="NCBI Taxonomy" id="75939"/>
    <lineage>
        <taxon>Eukaryota</taxon>
        <taxon>Metazoa</taxon>
        <taxon>Chordata</taxon>
        <taxon>Craniata</taxon>
        <taxon>Vertebrata</taxon>
        <taxon>Euteleostomi</taxon>
        <taxon>Actinopterygii</taxon>
        <taxon>Neopterygii</taxon>
        <taxon>Teleostei</taxon>
        <taxon>Protacanthopterygii</taxon>
        <taxon>Esociformes</taxon>
        <taxon>Umbridae</taxon>
        <taxon>Dallia</taxon>
    </lineage>
</organism>
<dbReference type="Proteomes" id="UP001157502">
    <property type="component" value="Chromosome 20"/>
</dbReference>
<keyword evidence="2" id="KW-1185">Reference proteome</keyword>
<reference evidence="1" key="1">
    <citation type="submission" date="2021-05" db="EMBL/GenBank/DDBJ databases">
        <authorList>
            <person name="Pan Q."/>
            <person name="Jouanno E."/>
            <person name="Zahm M."/>
            <person name="Klopp C."/>
            <person name="Cabau C."/>
            <person name="Louis A."/>
            <person name="Berthelot C."/>
            <person name="Parey E."/>
            <person name="Roest Crollius H."/>
            <person name="Montfort J."/>
            <person name="Robinson-Rechavi M."/>
            <person name="Bouchez O."/>
            <person name="Lampietro C."/>
            <person name="Lopez Roques C."/>
            <person name="Donnadieu C."/>
            <person name="Postlethwait J."/>
            <person name="Bobe J."/>
            <person name="Dillon D."/>
            <person name="Chandos A."/>
            <person name="von Hippel F."/>
            <person name="Guiguen Y."/>
        </authorList>
    </citation>
    <scope>NUCLEOTIDE SEQUENCE</scope>
    <source>
        <strain evidence="1">YG-Jan2019</strain>
    </source>
</reference>
<dbReference type="EMBL" id="CM055747">
    <property type="protein sequence ID" value="KAJ7996645.1"/>
    <property type="molecule type" value="Genomic_DNA"/>
</dbReference>
<proteinExistence type="predicted"/>
<accession>A0ACC2FZH5</accession>
<evidence type="ECO:0000313" key="1">
    <source>
        <dbReference type="EMBL" id="KAJ7996645.1"/>
    </source>
</evidence>
<gene>
    <name evidence="1" type="ORF">DPEC_G00239190</name>
</gene>